<organism evidence="10 11">
    <name type="scientific">Thiohalocapsa halophila</name>
    <dbReference type="NCBI Taxonomy" id="69359"/>
    <lineage>
        <taxon>Bacteria</taxon>
        <taxon>Pseudomonadati</taxon>
        <taxon>Pseudomonadota</taxon>
        <taxon>Gammaproteobacteria</taxon>
        <taxon>Chromatiales</taxon>
        <taxon>Chromatiaceae</taxon>
        <taxon>Thiohalocapsa</taxon>
    </lineage>
</organism>
<feature type="transmembrane region" description="Helical" evidence="9">
    <location>
        <begin position="481"/>
        <end position="504"/>
    </location>
</feature>
<feature type="compositionally biased region" description="Gly residues" evidence="8">
    <location>
        <begin position="418"/>
        <end position="431"/>
    </location>
</feature>
<proteinExistence type="inferred from homology"/>
<dbReference type="Gene3D" id="3.30.2090.10">
    <property type="entry name" value="Multidrug efflux transporter AcrB TolC docking domain, DN and DC subdomains"/>
    <property type="match status" value="2"/>
</dbReference>
<keyword evidence="11" id="KW-1185">Reference proteome</keyword>
<feature type="transmembrane region" description="Helical" evidence="9">
    <location>
        <begin position="878"/>
        <end position="897"/>
    </location>
</feature>
<evidence type="ECO:0000313" key="11">
    <source>
        <dbReference type="Proteomes" id="UP000748752"/>
    </source>
</evidence>
<evidence type="ECO:0000256" key="5">
    <source>
        <dbReference type="ARBA" id="ARBA00022692"/>
    </source>
</evidence>
<dbReference type="InterPro" id="IPR001036">
    <property type="entry name" value="Acrflvin-R"/>
</dbReference>
<evidence type="ECO:0000256" key="2">
    <source>
        <dbReference type="ARBA" id="ARBA00010942"/>
    </source>
</evidence>
<keyword evidence="6 9" id="KW-1133">Transmembrane helix</keyword>
<dbReference type="PRINTS" id="PR00702">
    <property type="entry name" value="ACRIFLAVINRP"/>
</dbReference>
<feature type="region of interest" description="Disordered" evidence="8">
    <location>
        <begin position="416"/>
        <end position="435"/>
    </location>
</feature>
<feature type="transmembrane region" description="Helical" evidence="9">
    <location>
        <begin position="904"/>
        <end position="924"/>
    </location>
</feature>
<evidence type="ECO:0000256" key="3">
    <source>
        <dbReference type="ARBA" id="ARBA00022448"/>
    </source>
</evidence>
<evidence type="ECO:0000313" key="10">
    <source>
        <dbReference type="EMBL" id="MBK1631944.1"/>
    </source>
</evidence>
<accession>A0ABS1CKG1</accession>
<dbReference type="SUPFAM" id="SSF82714">
    <property type="entry name" value="Multidrug efflux transporter AcrB TolC docking domain, DN and DC subdomains"/>
    <property type="match status" value="2"/>
</dbReference>
<feature type="transmembrane region" description="Helical" evidence="9">
    <location>
        <begin position="338"/>
        <end position="354"/>
    </location>
</feature>
<keyword evidence="5 9" id="KW-0812">Transmembrane</keyword>
<dbReference type="PANTHER" id="PTHR32063">
    <property type="match status" value="1"/>
</dbReference>
<dbReference type="PANTHER" id="PTHR32063:SF68">
    <property type="entry name" value="PROBALE CATION EFFLUX SYSTEM PROTEIN"/>
    <property type="match status" value="1"/>
</dbReference>
<keyword evidence="3" id="KW-0813">Transport</keyword>
<feature type="transmembrane region" description="Helical" evidence="9">
    <location>
        <begin position="1007"/>
        <end position="1030"/>
    </location>
</feature>
<dbReference type="NCBIfam" id="TIGR00914">
    <property type="entry name" value="2A0601"/>
    <property type="match status" value="1"/>
</dbReference>
<evidence type="ECO:0000256" key="8">
    <source>
        <dbReference type="SAM" id="MobiDB-lite"/>
    </source>
</evidence>
<comment type="subcellular location">
    <subcellularLocation>
        <location evidence="1">Cell membrane</location>
        <topology evidence="1">Multi-pass membrane protein</topology>
    </subcellularLocation>
</comment>
<dbReference type="Gene3D" id="1.20.1640.10">
    <property type="entry name" value="Multidrug efflux transporter AcrB transmembrane domain"/>
    <property type="match status" value="2"/>
</dbReference>
<comment type="similarity">
    <text evidence="2">Belongs to the resistance-nodulation-cell division (RND) (TC 2.A.6) family.</text>
</comment>
<dbReference type="Gene3D" id="3.30.70.1320">
    <property type="entry name" value="Multidrug efflux transporter AcrB pore domain like"/>
    <property type="match status" value="1"/>
</dbReference>
<dbReference type="Pfam" id="PF00873">
    <property type="entry name" value="ACR_tran"/>
    <property type="match status" value="1"/>
</dbReference>
<feature type="transmembrane region" description="Helical" evidence="9">
    <location>
        <begin position="930"/>
        <end position="954"/>
    </location>
</feature>
<protein>
    <submittedName>
        <fullName evidence="10">CusA/CzcA family heavy metal efflux RND transporter</fullName>
    </submittedName>
</protein>
<dbReference type="RefSeq" id="WP_200238967.1">
    <property type="nucleotide sequence ID" value="NZ_NRRV01000036.1"/>
</dbReference>
<evidence type="ECO:0000256" key="1">
    <source>
        <dbReference type="ARBA" id="ARBA00004651"/>
    </source>
</evidence>
<feature type="transmembrane region" description="Helical" evidence="9">
    <location>
        <begin position="361"/>
        <end position="381"/>
    </location>
</feature>
<dbReference type="Gene3D" id="3.30.70.1430">
    <property type="entry name" value="Multidrug efflux transporter AcrB pore domain"/>
    <property type="match status" value="2"/>
</dbReference>
<reference evidence="10 11" key="1">
    <citation type="journal article" date="2020" name="Microorganisms">
        <title>Osmotic Adaptation and Compatible Solute Biosynthesis of Phototrophic Bacteria as Revealed from Genome Analyses.</title>
        <authorList>
            <person name="Imhoff J.F."/>
            <person name="Rahn T."/>
            <person name="Kunzel S."/>
            <person name="Keller A."/>
            <person name="Neulinger S.C."/>
        </authorList>
    </citation>
    <scope>NUCLEOTIDE SEQUENCE [LARGE SCALE GENOMIC DNA]</scope>
    <source>
        <strain evidence="10 11">DSM 6210</strain>
    </source>
</reference>
<name>A0ABS1CKG1_9GAMM</name>
<dbReference type="SUPFAM" id="SSF82693">
    <property type="entry name" value="Multidrug efflux transporter AcrB pore domain, PN1, PN2, PC1 and PC2 subdomains"/>
    <property type="match status" value="2"/>
</dbReference>
<gene>
    <name evidence="10" type="ORF">CKO31_14605</name>
</gene>
<comment type="caution">
    <text evidence="10">The sequence shown here is derived from an EMBL/GenBank/DDBJ whole genome shotgun (WGS) entry which is preliminary data.</text>
</comment>
<keyword evidence="7 9" id="KW-0472">Membrane</keyword>
<dbReference type="SUPFAM" id="SSF82866">
    <property type="entry name" value="Multidrug efflux transporter AcrB transmembrane domain"/>
    <property type="match status" value="2"/>
</dbReference>
<dbReference type="Proteomes" id="UP000748752">
    <property type="component" value="Unassembled WGS sequence"/>
</dbReference>
<dbReference type="InterPro" id="IPR004763">
    <property type="entry name" value="CusA-like"/>
</dbReference>
<dbReference type="EMBL" id="NRRV01000036">
    <property type="protein sequence ID" value="MBK1631944.1"/>
    <property type="molecule type" value="Genomic_DNA"/>
</dbReference>
<dbReference type="InterPro" id="IPR027463">
    <property type="entry name" value="AcrB_DN_DC_subdom"/>
</dbReference>
<feature type="transmembrane region" description="Helical" evidence="9">
    <location>
        <begin position="387"/>
        <end position="408"/>
    </location>
</feature>
<feature type="transmembrane region" description="Helical" evidence="9">
    <location>
        <begin position="453"/>
        <end position="475"/>
    </location>
</feature>
<feature type="transmembrane region" description="Helical" evidence="9">
    <location>
        <begin position="975"/>
        <end position="995"/>
    </location>
</feature>
<evidence type="ECO:0000256" key="7">
    <source>
        <dbReference type="ARBA" id="ARBA00023136"/>
    </source>
</evidence>
<evidence type="ECO:0000256" key="9">
    <source>
        <dbReference type="SAM" id="Phobius"/>
    </source>
</evidence>
<evidence type="ECO:0000256" key="4">
    <source>
        <dbReference type="ARBA" id="ARBA00022475"/>
    </source>
</evidence>
<feature type="transmembrane region" description="Helical" evidence="9">
    <location>
        <begin position="542"/>
        <end position="560"/>
    </location>
</feature>
<sequence length="1034" mass="110823">MLARLIQFALTQRLLMLLAVLLLAGAGWRAFQQTPIDAFPDVSTTQVKVIVKAPGMTPEEVESRITALIEVEMLGIPRQTMLRSIAKYALTDITVDFAEGTDIYWARQQVSERLAAVWPDLPEGVTGGIAPMTTPLGEMLMFSIEGGDLTLAEKRDLLDWTIRPALRSVPGVADVNALGGFVTTFEVVPDHARMAAFGVSLADLRDAVERNNRNDGAGRLDEGEEALLVRSEGAIVTLDDLANIVVGGSAAQPVRVADIAEVRRAALTRYGAVTRDGEGETVEGLVLGLRGANAREVVDGVKAKLSELEAGLPEGVEIQIFYDRGDLVDQAVHTVSKALIEATLLVLVLLVLFLGDLRAALTVALILPLAALGTFILMRQFGLSANLMSLGGLAIAIGMLVDAAVVVVENIVSQLSRHGGGGDETGGGGLGEGHEGRRRLPRLHLIFRATREVSVPVTSGILIIIIVFLPLMTLQGLEGKLFVPVALTIVFALASSLLLSLTVIPTLASFLLGKGGHGDPWVVRQLLRLYTPVLNWSLRNQWLVIVVAVALLVGTGALYTRIGKAFMPTMDEGDLVVQLEKLPSINLDESVAIDQRVQRAIMDAVPEVRAIIARTGSDELGLDPMGLNQTDSFLVLAPRDDWRFETKDELIDAIRAVLERFPGLDYAFTQPIEMRVSEMLTGVRGDLAVKVFGGDQDQLNRITEEIVGVLADIDGAQDVYTPRNEGAQYLSLVVDRMAAGRLGIDADALAALLRAQVEGLDVGTVYREGKRRPLVLRGDQALRTSPARFKGLQVATPDGRSVPLSNLVTMERVEGPVALSRELGNRLAVAIANVDGRDLVGFVEEAKAAVAEQVDLPTGYWLEWGGEFENQQRAAARLALVVPVALGLIFLVLFSTFGSVRQALLVLSNIPFALIGGVVGLYITGEYLSVPASVGFIALLGIAVLNGVVMVTWFKQLQALGRPIGEVVVEGAQRRLRPVLMTASIAAFGLVPLLFATGPGSEIQRPLAIVVIGGLVSSTALTLILLPILYRRFG</sequence>
<keyword evidence="4" id="KW-1003">Cell membrane</keyword>
<evidence type="ECO:0000256" key="6">
    <source>
        <dbReference type="ARBA" id="ARBA00022989"/>
    </source>
</evidence>
<dbReference type="Gene3D" id="3.30.70.1440">
    <property type="entry name" value="Multidrug efflux transporter AcrB pore domain"/>
    <property type="match status" value="1"/>
</dbReference>